<keyword evidence="2" id="KW-0472">Membrane</keyword>
<feature type="region of interest" description="Disordered" evidence="1">
    <location>
        <begin position="239"/>
        <end position="268"/>
    </location>
</feature>
<evidence type="ECO:0000256" key="2">
    <source>
        <dbReference type="SAM" id="Phobius"/>
    </source>
</evidence>
<sequence>MAMTHICVLFSLLWSLSSANDAFYTIESEDDLPTDYPVTLNDPFIRFDMNSENSQKKHNIGLIYLFNQRYLRFQILGQPSGDANSLSLHFKTVTIDVLLVGGKCNTGNFVDGVADFAINFEKHIVKCGAESVKQTFVGSAAGIDFAEGRKMLEVSISWKVGGSGLTFSISKSKVAFPTSARPPPATTDADEEDSKDDQSFENSSLSLWIIVIVSVWAAIAVVGLSAGIVYFVTKKFRKPKPADTTSTCPLPKTKGTKDEDSDIDYSQT</sequence>
<evidence type="ECO:0000313" key="4">
    <source>
        <dbReference type="Proteomes" id="UP000492821"/>
    </source>
</evidence>
<reference evidence="4" key="1">
    <citation type="journal article" date="2013" name="Genetics">
        <title>The draft genome and transcriptome of Panagrellus redivivus are shaped by the harsh demands of a free-living lifestyle.</title>
        <authorList>
            <person name="Srinivasan J."/>
            <person name="Dillman A.R."/>
            <person name="Macchietto M.G."/>
            <person name="Heikkinen L."/>
            <person name="Lakso M."/>
            <person name="Fracchia K.M."/>
            <person name="Antoshechkin I."/>
            <person name="Mortazavi A."/>
            <person name="Wong G."/>
            <person name="Sternberg P.W."/>
        </authorList>
    </citation>
    <scope>NUCLEOTIDE SEQUENCE [LARGE SCALE GENOMIC DNA]</scope>
    <source>
        <strain evidence="4">MT8872</strain>
    </source>
</reference>
<name>A0A7E4VD68_PANRE</name>
<keyword evidence="2" id="KW-1133">Transmembrane helix</keyword>
<evidence type="ECO:0000256" key="3">
    <source>
        <dbReference type="SAM" id="SignalP"/>
    </source>
</evidence>
<feature type="chain" id="PRO_5028935428" evidence="3">
    <location>
        <begin position="20"/>
        <end position="268"/>
    </location>
</feature>
<feature type="compositionally biased region" description="Acidic residues" evidence="1">
    <location>
        <begin position="259"/>
        <end position="268"/>
    </location>
</feature>
<evidence type="ECO:0000313" key="5">
    <source>
        <dbReference type="WBParaSite" id="Pan_g19590.t1"/>
    </source>
</evidence>
<evidence type="ECO:0000256" key="1">
    <source>
        <dbReference type="SAM" id="MobiDB-lite"/>
    </source>
</evidence>
<dbReference type="Proteomes" id="UP000492821">
    <property type="component" value="Unassembled WGS sequence"/>
</dbReference>
<keyword evidence="2" id="KW-0812">Transmembrane</keyword>
<accession>A0A7E4VD68</accession>
<keyword evidence="4" id="KW-1185">Reference proteome</keyword>
<feature type="signal peptide" evidence="3">
    <location>
        <begin position="1"/>
        <end position="19"/>
    </location>
</feature>
<proteinExistence type="predicted"/>
<feature type="region of interest" description="Disordered" evidence="1">
    <location>
        <begin position="176"/>
        <end position="198"/>
    </location>
</feature>
<organism evidence="4 5">
    <name type="scientific">Panagrellus redivivus</name>
    <name type="common">Microworm</name>
    <dbReference type="NCBI Taxonomy" id="6233"/>
    <lineage>
        <taxon>Eukaryota</taxon>
        <taxon>Metazoa</taxon>
        <taxon>Ecdysozoa</taxon>
        <taxon>Nematoda</taxon>
        <taxon>Chromadorea</taxon>
        <taxon>Rhabditida</taxon>
        <taxon>Tylenchina</taxon>
        <taxon>Panagrolaimomorpha</taxon>
        <taxon>Panagrolaimoidea</taxon>
        <taxon>Panagrolaimidae</taxon>
        <taxon>Panagrellus</taxon>
    </lineage>
</organism>
<protein>
    <submittedName>
        <fullName evidence="5">CUB domain-containing protein</fullName>
    </submittedName>
</protein>
<keyword evidence="3" id="KW-0732">Signal</keyword>
<dbReference type="WBParaSite" id="Pan_g19590.t1">
    <property type="protein sequence ID" value="Pan_g19590.t1"/>
    <property type="gene ID" value="Pan_g19590"/>
</dbReference>
<reference evidence="5" key="2">
    <citation type="submission" date="2020-10" db="UniProtKB">
        <authorList>
            <consortium name="WormBaseParasite"/>
        </authorList>
    </citation>
    <scope>IDENTIFICATION</scope>
</reference>
<dbReference type="AlphaFoldDB" id="A0A7E4VD68"/>
<feature type="transmembrane region" description="Helical" evidence="2">
    <location>
        <begin position="205"/>
        <end position="232"/>
    </location>
</feature>